<evidence type="ECO:0000313" key="14">
    <source>
        <dbReference type="Proteomes" id="UP000321926"/>
    </source>
</evidence>
<feature type="transmembrane region" description="Helical" evidence="10">
    <location>
        <begin position="174"/>
        <end position="195"/>
    </location>
</feature>
<dbReference type="SUPFAM" id="SSF160240">
    <property type="entry name" value="Cation efflux protein cytoplasmic domain-like"/>
    <property type="match status" value="1"/>
</dbReference>
<evidence type="ECO:0000256" key="3">
    <source>
        <dbReference type="ARBA" id="ARBA00022448"/>
    </source>
</evidence>
<keyword evidence="5" id="KW-0864">Zinc transport</keyword>
<dbReference type="InterPro" id="IPR002524">
    <property type="entry name" value="Cation_efflux"/>
</dbReference>
<dbReference type="InterPro" id="IPR058533">
    <property type="entry name" value="Cation_efflux_TM"/>
</dbReference>
<feature type="transmembrane region" description="Helical" evidence="10">
    <location>
        <begin position="99"/>
        <end position="122"/>
    </location>
</feature>
<reference evidence="13 14" key="1">
    <citation type="submission" date="2019-08" db="EMBL/GenBank/DDBJ databases">
        <authorList>
            <person name="Shi S."/>
        </authorList>
    </citation>
    <scope>NUCLEOTIDE SEQUENCE [LARGE SCALE GENOMIC DNA]</scope>
    <source>
        <strain evidence="13 14">GY10130</strain>
    </source>
</reference>
<dbReference type="PANTHER" id="PTHR11562:SF17">
    <property type="entry name" value="RE54080P-RELATED"/>
    <property type="match status" value="1"/>
</dbReference>
<dbReference type="NCBIfam" id="TIGR01297">
    <property type="entry name" value="CDF"/>
    <property type="match status" value="1"/>
</dbReference>
<dbReference type="SUPFAM" id="SSF161111">
    <property type="entry name" value="Cation efflux protein transmembrane domain-like"/>
    <property type="match status" value="1"/>
</dbReference>
<evidence type="ECO:0000313" key="13">
    <source>
        <dbReference type="EMBL" id="TXK49244.1"/>
    </source>
</evidence>
<dbReference type="Pfam" id="PF01545">
    <property type="entry name" value="Cation_efflux"/>
    <property type="match status" value="1"/>
</dbReference>
<keyword evidence="7" id="KW-0406">Ion transport</keyword>
<keyword evidence="6 10" id="KW-1133">Transmembrane helix</keyword>
<keyword evidence="3" id="KW-0813">Transport</keyword>
<dbReference type="OrthoDB" id="9809646at2"/>
<sequence>MEHHHSHEHCHHEHKHEHSGGGLHVHPIVKNMRIALALNLSFTVVEFIGGILTNSVAILSDAIHDLGDSVAIAASLVLEKQSQKGRTNSFTYGKRRFSTLAAFITSLILVVGSVVIIFQAVPRFFAIQPVHAEGMLWLSLLGISFNGLALLRLRKGSKTSLNQRAVMLHLMEDALGWIAVLAGSVVMYFTDWFWIDPLLSLGIAGFILYNATNNIAATLKIFLQSVPSSFNGAEIKKELEVLPQVQNAHDLHCWTMDGEYNVLTVHLVVKKSFPKEEWSTLKQQALAIVAEYQIQHATIQFETEEEFCALASC</sequence>
<evidence type="ECO:0000256" key="7">
    <source>
        <dbReference type="ARBA" id="ARBA00023065"/>
    </source>
</evidence>
<evidence type="ECO:0000256" key="5">
    <source>
        <dbReference type="ARBA" id="ARBA00022906"/>
    </source>
</evidence>
<dbReference type="GO" id="GO:0005886">
    <property type="term" value="C:plasma membrane"/>
    <property type="evidence" value="ECO:0007669"/>
    <property type="project" value="TreeGrafter"/>
</dbReference>
<dbReference type="AlphaFoldDB" id="A0A5C8K9Q0"/>
<dbReference type="Pfam" id="PF16916">
    <property type="entry name" value="ZT_dimer"/>
    <property type="match status" value="1"/>
</dbReference>
<feature type="region of interest" description="Disordered" evidence="9">
    <location>
        <begin position="1"/>
        <end position="22"/>
    </location>
</feature>
<keyword evidence="5" id="KW-0862">Zinc</keyword>
<comment type="caution">
    <text evidence="13">The sequence shown here is derived from an EMBL/GenBank/DDBJ whole genome shotgun (WGS) entry which is preliminary data.</text>
</comment>
<keyword evidence="4 10" id="KW-0812">Transmembrane</keyword>
<evidence type="ECO:0000256" key="9">
    <source>
        <dbReference type="SAM" id="MobiDB-lite"/>
    </source>
</evidence>
<comment type="similarity">
    <text evidence="2">Belongs to the cation diffusion facilitator (CDF) transporter (TC 2.A.4) family. SLC30A subfamily.</text>
</comment>
<evidence type="ECO:0000256" key="4">
    <source>
        <dbReference type="ARBA" id="ARBA00022692"/>
    </source>
</evidence>
<dbReference type="Proteomes" id="UP000321926">
    <property type="component" value="Unassembled WGS sequence"/>
</dbReference>
<feature type="transmembrane region" description="Helical" evidence="10">
    <location>
        <begin position="134"/>
        <end position="153"/>
    </location>
</feature>
<name>A0A5C8K9Q0_9BACT</name>
<dbReference type="RefSeq" id="WP_147920958.1">
    <property type="nucleotide sequence ID" value="NZ_VRTY01000018.1"/>
</dbReference>
<evidence type="ECO:0000256" key="1">
    <source>
        <dbReference type="ARBA" id="ARBA00004141"/>
    </source>
</evidence>
<comment type="subcellular location">
    <subcellularLocation>
        <location evidence="1">Membrane</location>
        <topology evidence="1">Multi-pass membrane protein</topology>
    </subcellularLocation>
</comment>
<protein>
    <submittedName>
        <fullName evidence="13">Cation transporter</fullName>
    </submittedName>
</protein>
<dbReference type="PANTHER" id="PTHR11562">
    <property type="entry name" value="CATION EFFLUX PROTEIN/ ZINC TRANSPORTER"/>
    <property type="match status" value="1"/>
</dbReference>
<gene>
    <name evidence="13" type="ORF">FVR03_06670</name>
</gene>
<evidence type="ECO:0000259" key="12">
    <source>
        <dbReference type="Pfam" id="PF16916"/>
    </source>
</evidence>
<feature type="domain" description="Cation efflux protein cytoplasmic" evidence="12">
    <location>
        <begin position="232"/>
        <end position="303"/>
    </location>
</feature>
<evidence type="ECO:0000256" key="6">
    <source>
        <dbReference type="ARBA" id="ARBA00022989"/>
    </source>
</evidence>
<dbReference type="InterPro" id="IPR036837">
    <property type="entry name" value="Cation_efflux_CTD_sf"/>
</dbReference>
<organism evidence="13 14">
    <name type="scientific">Pontibacter qinzhouensis</name>
    <dbReference type="NCBI Taxonomy" id="2603253"/>
    <lineage>
        <taxon>Bacteria</taxon>
        <taxon>Pseudomonadati</taxon>
        <taxon>Bacteroidota</taxon>
        <taxon>Cytophagia</taxon>
        <taxon>Cytophagales</taxon>
        <taxon>Hymenobacteraceae</taxon>
        <taxon>Pontibacter</taxon>
    </lineage>
</organism>
<dbReference type="InterPro" id="IPR027470">
    <property type="entry name" value="Cation_efflux_CTD"/>
</dbReference>
<evidence type="ECO:0000256" key="10">
    <source>
        <dbReference type="SAM" id="Phobius"/>
    </source>
</evidence>
<dbReference type="Gene3D" id="1.20.1510.10">
    <property type="entry name" value="Cation efflux protein transmembrane domain"/>
    <property type="match status" value="1"/>
</dbReference>
<keyword evidence="14" id="KW-1185">Reference proteome</keyword>
<dbReference type="InterPro" id="IPR050681">
    <property type="entry name" value="CDF/SLC30A"/>
</dbReference>
<dbReference type="InterPro" id="IPR027469">
    <property type="entry name" value="Cation_efflux_TMD_sf"/>
</dbReference>
<proteinExistence type="inferred from homology"/>
<feature type="compositionally biased region" description="Basic residues" evidence="9">
    <location>
        <begin position="1"/>
        <end position="17"/>
    </location>
</feature>
<evidence type="ECO:0000256" key="2">
    <source>
        <dbReference type="ARBA" id="ARBA00008873"/>
    </source>
</evidence>
<keyword evidence="8 10" id="KW-0472">Membrane</keyword>
<dbReference type="GO" id="GO:0005385">
    <property type="term" value="F:zinc ion transmembrane transporter activity"/>
    <property type="evidence" value="ECO:0007669"/>
    <property type="project" value="TreeGrafter"/>
</dbReference>
<accession>A0A5C8K9Q0</accession>
<dbReference type="EMBL" id="VRTY01000018">
    <property type="protein sequence ID" value="TXK49244.1"/>
    <property type="molecule type" value="Genomic_DNA"/>
</dbReference>
<feature type="domain" description="Cation efflux protein transmembrane" evidence="11">
    <location>
        <begin position="33"/>
        <end position="222"/>
    </location>
</feature>
<evidence type="ECO:0000256" key="8">
    <source>
        <dbReference type="ARBA" id="ARBA00023136"/>
    </source>
</evidence>
<evidence type="ECO:0000259" key="11">
    <source>
        <dbReference type="Pfam" id="PF01545"/>
    </source>
</evidence>